<dbReference type="InterPro" id="IPR012902">
    <property type="entry name" value="N_methyl_site"/>
</dbReference>
<evidence type="ECO:0000256" key="1">
    <source>
        <dbReference type="SAM" id="Phobius"/>
    </source>
</evidence>
<dbReference type="RefSeq" id="WP_190238832.1">
    <property type="nucleotide sequence ID" value="NZ_QFGA01000001.1"/>
</dbReference>
<sequence length="179" mass="20301">MKIPVSLQDERGFTFIELMLALVLMSILFLGVWGIFANGYTFWRQAEYKVDMYDSLRFSLDMMGRELMYARKPDGTTGGVVSPSDSRNLYFINAEGKTIRYYRDGYQLMRKEYNIPQPLASDIQDISFTYYNGAGAPITPTSSGFPGTVRQVKITLTAKKYGSNVNPVVLVRKISLRSL</sequence>
<comment type="caution">
    <text evidence="2">The sequence shown here is derived from an EMBL/GenBank/DDBJ whole genome shotgun (WGS) entry which is preliminary data.</text>
</comment>
<keyword evidence="1" id="KW-0812">Transmembrane</keyword>
<gene>
    <name evidence="2" type="ORF">Psch_00167</name>
</gene>
<name>A0A4Y7RC95_9FIRM</name>
<dbReference type="EMBL" id="QFGA01000001">
    <property type="protein sequence ID" value="TEB06635.1"/>
    <property type="molecule type" value="Genomic_DNA"/>
</dbReference>
<dbReference type="Proteomes" id="UP000298324">
    <property type="component" value="Unassembled WGS sequence"/>
</dbReference>
<organism evidence="2 3">
    <name type="scientific">Pelotomaculum schinkii</name>
    <dbReference type="NCBI Taxonomy" id="78350"/>
    <lineage>
        <taxon>Bacteria</taxon>
        <taxon>Bacillati</taxon>
        <taxon>Bacillota</taxon>
        <taxon>Clostridia</taxon>
        <taxon>Eubacteriales</taxon>
        <taxon>Desulfotomaculaceae</taxon>
        <taxon>Pelotomaculum</taxon>
    </lineage>
</organism>
<protein>
    <recommendedName>
        <fullName evidence="4">Prepilin-type N-terminal cleavage/methylation domain-containing protein</fullName>
    </recommendedName>
</protein>
<evidence type="ECO:0000313" key="2">
    <source>
        <dbReference type="EMBL" id="TEB06635.1"/>
    </source>
</evidence>
<accession>A0A4Y7RC95</accession>
<dbReference type="SUPFAM" id="SSF54523">
    <property type="entry name" value="Pili subunits"/>
    <property type="match status" value="1"/>
</dbReference>
<proteinExistence type="predicted"/>
<keyword evidence="3" id="KW-1185">Reference proteome</keyword>
<feature type="transmembrane region" description="Helical" evidence="1">
    <location>
        <begin position="12"/>
        <end position="36"/>
    </location>
</feature>
<evidence type="ECO:0000313" key="3">
    <source>
        <dbReference type="Proteomes" id="UP000298324"/>
    </source>
</evidence>
<keyword evidence="1" id="KW-0472">Membrane</keyword>
<dbReference type="NCBIfam" id="TIGR02532">
    <property type="entry name" value="IV_pilin_GFxxxE"/>
    <property type="match status" value="1"/>
</dbReference>
<evidence type="ECO:0008006" key="4">
    <source>
        <dbReference type="Google" id="ProtNLM"/>
    </source>
</evidence>
<dbReference type="AlphaFoldDB" id="A0A4Y7RC95"/>
<reference evidence="2 3" key="1">
    <citation type="journal article" date="2018" name="Environ. Microbiol.">
        <title>Novel energy conservation strategies and behaviour of Pelotomaculum schinkii driving syntrophic propionate catabolism.</title>
        <authorList>
            <person name="Hidalgo-Ahumada C.A.P."/>
            <person name="Nobu M.K."/>
            <person name="Narihiro T."/>
            <person name="Tamaki H."/>
            <person name="Liu W.T."/>
            <person name="Kamagata Y."/>
            <person name="Stams A.J.M."/>
            <person name="Imachi H."/>
            <person name="Sousa D.Z."/>
        </authorList>
    </citation>
    <scope>NUCLEOTIDE SEQUENCE [LARGE SCALE GENOMIC DNA]</scope>
    <source>
        <strain evidence="2 3">HH</strain>
    </source>
</reference>
<keyword evidence="1" id="KW-1133">Transmembrane helix</keyword>
<dbReference type="Pfam" id="PF07963">
    <property type="entry name" value="N_methyl"/>
    <property type="match status" value="1"/>
</dbReference>
<dbReference type="InterPro" id="IPR045584">
    <property type="entry name" value="Pilin-like"/>
</dbReference>